<proteinExistence type="predicted"/>
<dbReference type="Proteomes" id="UP000223370">
    <property type="component" value="Unassembled WGS sequence"/>
</dbReference>
<dbReference type="AlphaFoldDB" id="A0A1Z5J1A2"/>
<comment type="caution">
    <text evidence="1">The sequence shown here is derived from an EMBL/GenBank/DDBJ whole genome shotgun (WGS) entry which is preliminary data.</text>
</comment>
<gene>
    <name evidence="1" type="ORF">IWT5_00968</name>
</gene>
<accession>A0A1Z5J1A2</accession>
<reference evidence="1 2" key="1">
    <citation type="submission" date="2015-11" db="EMBL/GenBank/DDBJ databases">
        <title>Draft genome sequences of new species of the genus Lactobacillus isolated from orchardgrass silage.</title>
        <authorList>
            <person name="Tohno M."/>
            <person name="Tanizawa Y."/>
            <person name="Arita M."/>
        </authorList>
    </citation>
    <scope>NUCLEOTIDE SEQUENCE [LARGE SCALE GENOMIC DNA]</scope>
    <source>
        <strain evidence="1 2">IWT5</strain>
    </source>
</reference>
<name>A0A1Z5J1A2_9LACO</name>
<evidence type="ECO:0000313" key="1">
    <source>
        <dbReference type="EMBL" id="GAX07817.1"/>
    </source>
</evidence>
<evidence type="ECO:0000313" key="2">
    <source>
        <dbReference type="Proteomes" id="UP000223370"/>
    </source>
</evidence>
<dbReference type="EMBL" id="BCMJ01000003">
    <property type="protein sequence ID" value="GAX07817.1"/>
    <property type="molecule type" value="Genomic_DNA"/>
</dbReference>
<dbReference type="RefSeq" id="WP_098824178.1">
    <property type="nucleotide sequence ID" value="NZ_BCMJ01000003.1"/>
</dbReference>
<sequence>MKVFNDHYVTNTKSEIAVFMVDGKRIEVSNGGADGEQDIQIIPMSEFDDYKVDPATKTEINGEDIQLLDFDGETDVPQAAMVDGKMTSITINRPDILPKGHYVAYGLASSFGLKRGCVYLFKD</sequence>
<keyword evidence="2" id="KW-1185">Reference proteome</keyword>
<dbReference type="OrthoDB" id="9924819at2"/>
<organism evidence="1 2">
    <name type="scientific">Secundilactobacillus silagincola</name>
    <dbReference type="NCBI Taxonomy" id="1714681"/>
    <lineage>
        <taxon>Bacteria</taxon>
        <taxon>Bacillati</taxon>
        <taxon>Bacillota</taxon>
        <taxon>Bacilli</taxon>
        <taxon>Lactobacillales</taxon>
        <taxon>Lactobacillaceae</taxon>
        <taxon>Secundilactobacillus</taxon>
    </lineage>
</organism>
<protein>
    <submittedName>
        <fullName evidence="1">Uncharacterized protein</fullName>
    </submittedName>
</protein>